<dbReference type="Proteomes" id="UP000243679">
    <property type="component" value="Chromosome"/>
</dbReference>
<dbReference type="InterPro" id="IPR036291">
    <property type="entry name" value="NAD(P)-bd_dom_sf"/>
</dbReference>
<keyword evidence="11" id="KW-1185">Reference proteome</keyword>
<keyword evidence="2 4" id="KW-0521">NADP</keyword>
<dbReference type="PIRSF" id="PIRSF000193">
    <property type="entry name" value="Pyrrol-5-carb_rd"/>
    <property type="match status" value="1"/>
</dbReference>
<comment type="function">
    <text evidence="4">Catalyzes the reduction of 1-pyrroline-5-carboxylate (PCA) to L-proline.</text>
</comment>
<dbReference type="KEGG" id="ntt:TAO_0075"/>
<dbReference type="HAMAP" id="MF_01925">
    <property type="entry name" value="P5C_reductase"/>
    <property type="match status" value="1"/>
</dbReference>
<dbReference type="Pfam" id="PF14748">
    <property type="entry name" value="P5CR_dimer"/>
    <property type="match status" value="1"/>
</dbReference>
<dbReference type="InterPro" id="IPR008927">
    <property type="entry name" value="6-PGluconate_DH-like_C_sf"/>
</dbReference>
<accession>A0A1Q2SJY1</accession>
<feature type="domain" description="Pyrroline-5-carboxylate reductase catalytic N-terminal" evidence="8">
    <location>
        <begin position="13"/>
        <end position="107"/>
    </location>
</feature>
<keyword evidence="4" id="KW-0028">Amino-acid biosynthesis</keyword>
<dbReference type="GO" id="GO:0004735">
    <property type="term" value="F:pyrroline-5-carboxylate reductase activity"/>
    <property type="evidence" value="ECO:0007669"/>
    <property type="project" value="UniProtKB-UniRule"/>
</dbReference>
<dbReference type="Pfam" id="PF03807">
    <property type="entry name" value="F420_oxidored"/>
    <property type="match status" value="1"/>
</dbReference>
<evidence type="ECO:0000256" key="2">
    <source>
        <dbReference type="ARBA" id="ARBA00022857"/>
    </source>
</evidence>
<dbReference type="FunFam" id="1.10.3730.10:FF:000001">
    <property type="entry name" value="Pyrroline-5-carboxylate reductase"/>
    <property type="match status" value="1"/>
</dbReference>
<organism evidence="10 11">
    <name type="scientific">Candidatus Nitrosoglobus terrae</name>
    <dbReference type="NCBI Taxonomy" id="1630141"/>
    <lineage>
        <taxon>Bacteria</taxon>
        <taxon>Pseudomonadati</taxon>
        <taxon>Pseudomonadota</taxon>
        <taxon>Gammaproteobacteria</taxon>
        <taxon>Chromatiales</taxon>
        <taxon>Chromatiaceae</taxon>
        <taxon>Candidatus Nitrosoglobus</taxon>
    </lineage>
</organism>
<name>A0A1Q2SJY1_9GAMM</name>
<protein>
    <recommendedName>
        <fullName evidence="4 5">Pyrroline-5-carboxylate reductase</fullName>
        <shortName evidence="4">P5C reductase</shortName>
        <shortName evidence="4">P5CR</shortName>
        <ecNumber evidence="4 5">1.5.1.2</ecNumber>
    </recommendedName>
    <alternativeName>
        <fullName evidence="4">PCA reductase</fullName>
    </alternativeName>
</protein>
<evidence type="ECO:0000256" key="1">
    <source>
        <dbReference type="ARBA" id="ARBA00005525"/>
    </source>
</evidence>
<feature type="domain" description="Pyrroline-5-carboxylate reductase dimerisation" evidence="9">
    <location>
        <begin position="171"/>
        <end position="275"/>
    </location>
</feature>
<dbReference type="SUPFAM" id="SSF48179">
    <property type="entry name" value="6-phosphogluconate dehydrogenase C-terminal domain-like"/>
    <property type="match status" value="1"/>
</dbReference>
<evidence type="ECO:0000256" key="6">
    <source>
        <dbReference type="PIRSR" id="PIRSR000193-1"/>
    </source>
</evidence>
<evidence type="ECO:0000256" key="4">
    <source>
        <dbReference type="HAMAP-Rule" id="MF_01925"/>
    </source>
</evidence>
<feature type="binding site" evidence="6">
    <location>
        <begin position="77"/>
        <end position="80"/>
    </location>
    <ligand>
        <name>NADP(+)</name>
        <dbReference type="ChEBI" id="CHEBI:58349"/>
    </ligand>
</feature>
<dbReference type="OrthoDB" id="9805754at2"/>
<dbReference type="EC" id="1.5.1.2" evidence="4 5"/>
<keyword evidence="7" id="KW-0812">Transmembrane</keyword>
<comment type="catalytic activity">
    <reaction evidence="4">
        <text>L-proline + NADP(+) = (S)-1-pyrroline-5-carboxylate + NADPH + 2 H(+)</text>
        <dbReference type="Rhea" id="RHEA:14109"/>
        <dbReference type="ChEBI" id="CHEBI:15378"/>
        <dbReference type="ChEBI" id="CHEBI:17388"/>
        <dbReference type="ChEBI" id="CHEBI:57783"/>
        <dbReference type="ChEBI" id="CHEBI:58349"/>
        <dbReference type="ChEBI" id="CHEBI:60039"/>
        <dbReference type="EC" id="1.5.1.2"/>
    </reaction>
</comment>
<sequence>MKLKNQATNKQALAFIGGGHMATSLIGGLIANGYDAQAIWVADPDQSKLDRLYHHFGINTTLDNFQAAQKAEVVVLAVKPQQIKTASIALKQLATPSQPLWISIAAGIRISDLEYWLGCSAPILRAMPNTPALVQAGATALFASPQTTSQQRQLAESILRAVGMTLWLSSEHLMEAVTALSGGGPAYFFLVMEAMEKAAIHLGLDPDSARLLTLETALGAAKMALESKEDTTSLRRQVTSPGGTTERAIATLEKFGIHQAFADALEAARNRTQELAKELGATHDR</sequence>
<keyword evidence="4" id="KW-0963">Cytoplasm</keyword>
<dbReference type="NCBIfam" id="TIGR00112">
    <property type="entry name" value="proC"/>
    <property type="match status" value="1"/>
</dbReference>
<evidence type="ECO:0000256" key="3">
    <source>
        <dbReference type="ARBA" id="ARBA00023002"/>
    </source>
</evidence>
<reference evidence="10 11" key="1">
    <citation type="journal article" date="2017" name="ISME J.">
        <title>An acid-tolerant ammonia-oxidizing ?-proteobacterium from soil.</title>
        <authorList>
            <person name="Hayatsu M."/>
            <person name="Tago K."/>
            <person name="Uchiyama I."/>
            <person name="Toyoda A."/>
            <person name="Wang Y."/>
            <person name="Shimomura Y."/>
            <person name="Okubo T."/>
            <person name="Kurisu F."/>
            <person name="Hirono Y."/>
            <person name="Nonaka K."/>
            <person name="Akiyama H."/>
            <person name="Itoh T."/>
            <person name="Takami H."/>
        </authorList>
    </citation>
    <scope>NUCLEOTIDE SEQUENCE [LARGE SCALE GENOMIC DNA]</scope>
    <source>
        <strain evidence="10 11">TAO100</strain>
    </source>
</reference>
<dbReference type="EMBL" id="AP014836">
    <property type="protein sequence ID" value="BAW79445.1"/>
    <property type="molecule type" value="Genomic_DNA"/>
</dbReference>
<dbReference type="Gene3D" id="1.10.3730.10">
    <property type="entry name" value="ProC C-terminal domain-like"/>
    <property type="match status" value="1"/>
</dbReference>
<keyword evidence="7" id="KW-0472">Membrane</keyword>
<dbReference type="PANTHER" id="PTHR11645">
    <property type="entry name" value="PYRROLINE-5-CARBOXYLATE REDUCTASE"/>
    <property type="match status" value="1"/>
</dbReference>
<evidence type="ECO:0000259" key="9">
    <source>
        <dbReference type="Pfam" id="PF14748"/>
    </source>
</evidence>
<dbReference type="UniPathway" id="UPA00098">
    <property type="reaction ID" value="UER00361"/>
</dbReference>
<feature type="transmembrane region" description="Helical" evidence="7">
    <location>
        <begin position="12"/>
        <end position="34"/>
    </location>
</feature>
<dbReference type="AlphaFoldDB" id="A0A1Q2SJY1"/>
<dbReference type="GO" id="GO:0005737">
    <property type="term" value="C:cytoplasm"/>
    <property type="evidence" value="ECO:0007669"/>
    <property type="project" value="UniProtKB-SubCell"/>
</dbReference>
<evidence type="ECO:0000256" key="7">
    <source>
        <dbReference type="SAM" id="Phobius"/>
    </source>
</evidence>
<keyword evidence="7" id="KW-1133">Transmembrane helix</keyword>
<feature type="binding site" evidence="6">
    <location>
        <position position="64"/>
    </location>
    <ligand>
        <name>NADPH</name>
        <dbReference type="ChEBI" id="CHEBI:57783"/>
    </ligand>
</feature>
<evidence type="ECO:0000256" key="5">
    <source>
        <dbReference type="NCBIfam" id="TIGR00112"/>
    </source>
</evidence>
<comment type="pathway">
    <text evidence="4">Amino-acid biosynthesis; L-proline biosynthesis; L-proline from L-glutamate 5-semialdehyde: step 1/1.</text>
</comment>
<feature type="binding site" evidence="6">
    <location>
        <begin position="16"/>
        <end position="21"/>
    </location>
    <ligand>
        <name>NADP(+)</name>
        <dbReference type="ChEBI" id="CHEBI:58349"/>
    </ligand>
</feature>
<dbReference type="PANTHER" id="PTHR11645:SF0">
    <property type="entry name" value="PYRROLINE-5-CARBOXYLATE REDUCTASE 3"/>
    <property type="match status" value="1"/>
</dbReference>
<keyword evidence="3 4" id="KW-0560">Oxidoreductase</keyword>
<comment type="similarity">
    <text evidence="1 4">Belongs to the pyrroline-5-carboxylate reductase family.</text>
</comment>
<gene>
    <name evidence="4" type="primary">proC</name>
    <name evidence="10" type="ORF">TAO_0075</name>
</gene>
<evidence type="ECO:0000259" key="8">
    <source>
        <dbReference type="Pfam" id="PF03807"/>
    </source>
</evidence>
<dbReference type="InterPro" id="IPR029036">
    <property type="entry name" value="P5CR_dimer"/>
</dbReference>
<dbReference type="Gene3D" id="3.40.50.720">
    <property type="entry name" value="NAD(P)-binding Rossmann-like Domain"/>
    <property type="match status" value="1"/>
</dbReference>
<dbReference type="GO" id="GO:0055129">
    <property type="term" value="P:L-proline biosynthetic process"/>
    <property type="evidence" value="ECO:0007669"/>
    <property type="project" value="UniProtKB-UniRule"/>
</dbReference>
<dbReference type="RefSeq" id="WP_096526109.1">
    <property type="nucleotide sequence ID" value="NZ_AP014836.1"/>
</dbReference>
<evidence type="ECO:0000313" key="10">
    <source>
        <dbReference type="EMBL" id="BAW79445.1"/>
    </source>
</evidence>
<comment type="subcellular location">
    <subcellularLocation>
        <location evidence="4">Cytoplasm</location>
    </subcellularLocation>
</comment>
<comment type="catalytic activity">
    <reaction evidence="4">
        <text>L-proline + NAD(+) = (S)-1-pyrroline-5-carboxylate + NADH + 2 H(+)</text>
        <dbReference type="Rhea" id="RHEA:14105"/>
        <dbReference type="ChEBI" id="CHEBI:15378"/>
        <dbReference type="ChEBI" id="CHEBI:17388"/>
        <dbReference type="ChEBI" id="CHEBI:57540"/>
        <dbReference type="ChEBI" id="CHEBI:57945"/>
        <dbReference type="ChEBI" id="CHEBI:60039"/>
        <dbReference type="EC" id="1.5.1.2"/>
    </reaction>
</comment>
<keyword evidence="4" id="KW-0641">Proline biosynthesis</keyword>
<evidence type="ECO:0000313" key="11">
    <source>
        <dbReference type="Proteomes" id="UP000243679"/>
    </source>
</evidence>
<dbReference type="InterPro" id="IPR000304">
    <property type="entry name" value="Pyrroline-COOH_reductase"/>
</dbReference>
<proteinExistence type="inferred from homology"/>
<dbReference type="SUPFAM" id="SSF51735">
    <property type="entry name" value="NAD(P)-binding Rossmann-fold domains"/>
    <property type="match status" value="1"/>
</dbReference>
<dbReference type="InterPro" id="IPR028939">
    <property type="entry name" value="P5C_Rdtase_cat_N"/>
</dbReference>